<dbReference type="eggNOG" id="KOG1176">
    <property type="taxonomic scope" value="Eukaryota"/>
</dbReference>
<accession>V7CM30</accession>
<feature type="non-terminal residue" evidence="5">
    <location>
        <position position="69"/>
    </location>
</feature>
<organism evidence="5 6">
    <name type="scientific">Phaseolus vulgaris</name>
    <name type="common">Kidney bean</name>
    <name type="synonym">French bean</name>
    <dbReference type="NCBI Taxonomy" id="3885"/>
    <lineage>
        <taxon>Eukaryota</taxon>
        <taxon>Viridiplantae</taxon>
        <taxon>Streptophyta</taxon>
        <taxon>Embryophyta</taxon>
        <taxon>Tracheophyta</taxon>
        <taxon>Spermatophyta</taxon>
        <taxon>Magnoliopsida</taxon>
        <taxon>eudicotyledons</taxon>
        <taxon>Gunneridae</taxon>
        <taxon>Pentapetalae</taxon>
        <taxon>rosids</taxon>
        <taxon>fabids</taxon>
        <taxon>Fabales</taxon>
        <taxon>Fabaceae</taxon>
        <taxon>Papilionoideae</taxon>
        <taxon>50 kb inversion clade</taxon>
        <taxon>NPAAA clade</taxon>
        <taxon>indigoferoid/millettioid clade</taxon>
        <taxon>Phaseoleae</taxon>
        <taxon>Phaseolus</taxon>
    </lineage>
</organism>
<keyword evidence="4" id="KW-0067">ATP-binding</keyword>
<name>V7CM30_PHAVU</name>
<dbReference type="EMBL" id="CM002289">
    <property type="protein sequence ID" value="ESW29971.1"/>
    <property type="molecule type" value="Genomic_DNA"/>
</dbReference>
<reference evidence="6" key="1">
    <citation type="journal article" date="2014" name="Nat. Genet.">
        <title>A reference genome for common bean and genome-wide analysis of dual domestications.</title>
        <authorList>
            <person name="Schmutz J."/>
            <person name="McClean P.E."/>
            <person name="Mamidi S."/>
            <person name="Wu G.A."/>
            <person name="Cannon S.B."/>
            <person name="Grimwood J."/>
            <person name="Jenkins J."/>
            <person name="Shu S."/>
            <person name="Song Q."/>
            <person name="Chavarro C."/>
            <person name="Torres-Torres M."/>
            <person name="Geffroy V."/>
            <person name="Moghaddam S.M."/>
            <person name="Gao D."/>
            <person name="Abernathy B."/>
            <person name="Barry K."/>
            <person name="Blair M."/>
            <person name="Brick M.A."/>
            <person name="Chovatia M."/>
            <person name="Gepts P."/>
            <person name="Goodstein D.M."/>
            <person name="Gonzales M."/>
            <person name="Hellsten U."/>
            <person name="Hyten D.L."/>
            <person name="Jia G."/>
            <person name="Kelly J.D."/>
            <person name="Kudrna D."/>
            <person name="Lee R."/>
            <person name="Richard M.M."/>
            <person name="Miklas P.N."/>
            <person name="Osorno J.M."/>
            <person name="Rodrigues J."/>
            <person name="Thareau V."/>
            <person name="Urrea C.A."/>
            <person name="Wang M."/>
            <person name="Yu Y."/>
            <person name="Zhang M."/>
            <person name="Wing R.A."/>
            <person name="Cregan P.B."/>
            <person name="Rokhsar D.S."/>
            <person name="Jackson S.A."/>
        </authorList>
    </citation>
    <scope>NUCLEOTIDE SEQUENCE [LARGE SCALE GENOMIC DNA]</scope>
    <source>
        <strain evidence="6">cv. G19833</strain>
    </source>
</reference>
<evidence type="ECO:0000256" key="3">
    <source>
        <dbReference type="ARBA" id="ARBA00022741"/>
    </source>
</evidence>
<dbReference type="STRING" id="3885.V7CM30"/>
<evidence type="ECO:0000313" key="6">
    <source>
        <dbReference type="Proteomes" id="UP000000226"/>
    </source>
</evidence>
<keyword evidence="6" id="KW-1185">Reference proteome</keyword>
<evidence type="ECO:0000313" key="5">
    <source>
        <dbReference type="EMBL" id="ESW29971.1"/>
    </source>
</evidence>
<comment type="similarity">
    <text evidence="1">Belongs to the ATP-dependent AMP-binding enzyme family.</text>
</comment>
<dbReference type="PANTHER" id="PTHR43859">
    <property type="entry name" value="ACYL-ACTIVATING ENZYME"/>
    <property type="match status" value="1"/>
</dbReference>
<dbReference type="SUPFAM" id="SSF56801">
    <property type="entry name" value="Acetyl-CoA synthetase-like"/>
    <property type="match status" value="1"/>
</dbReference>
<dbReference type="GO" id="GO:0005524">
    <property type="term" value="F:ATP binding"/>
    <property type="evidence" value="ECO:0007669"/>
    <property type="project" value="UniProtKB-KW"/>
</dbReference>
<evidence type="ECO:0000256" key="1">
    <source>
        <dbReference type="ARBA" id="ARBA00006432"/>
    </source>
</evidence>
<dbReference type="Gramene" id="ESW29971">
    <property type="protein sequence ID" value="ESW29971"/>
    <property type="gene ID" value="PHAVU_002G114300g"/>
</dbReference>
<protein>
    <recommendedName>
        <fullName evidence="7">AMP-dependent synthetase/ligase domain-containing protein</fullName>
    </recommendedName>
</protein>
<evidence type="ECO:0000256" key="2">
    <source>
        <dbReference type="ARBA" id="ARBA00022598"/>
    </source>
</evidence>
<evidence type="ECO:0000256" key="4">
    <source>
        <dbReference type="ARBA" id="ARBA00022840"/>
    </source>
</evidence>
<sequence>MSEEELVECSRKTMPLSPINFLEQASTVYGDNISIIFNDNVRFSWRQTHQRCLKLASALLNLGLSHKDN</sequence>
<dbReference type="Gene3D" id="3.40.50.980">
    <property type="match status" value="1"/>
</dbReference>
<dbReference type="OrthoDB" id="1434011at2759"/>
<dbReference type="PANTHER" id="PTHR43859:SF11">
    <property type="entry name" value="4-COUMARATE--COA LIGASE"/>
    <property type="match status" value="1"/>
</dbReference>
<dbReference type="Proteomes" id="UP000000226">
    <property type="component" value="Chromosome 2"/>
</dbReference>
<dbReference type="GO" id="GO:0016874">
    <property type="term" value="F:ligase activity"/>
    <property type="evidence" value="ECO:0007669"/>
    <property type="project" value="UniProtKB-KW"/>
</dbReference>
<evidence type="ECO:0008006" key="7">
    <source>
        <dbReference type="Google" id="ProtNLM"/>
    </source>
</evidence>
<keyword evidence="3" id="KW-0547">Nucleotide-binding</keyword>
<dbReference type="SMR" id="V7CM30"/>
<gene>
    <name evidence="5" type="ORF">PHAVU_002G114300g</name>
</gene>
<dbReference type="AlphaFoldDB" id="V7CM30"/>
<dbReference type="OMA" id="EETNARC"/>
<proteinExistence type="inferred from homology"/>
<keyword evidence="2" id="KW-0436">Ligase</keyword>